<name>A0A518FJM2_9PLAN</name>
<dbReference type="AlphaFoldDB" id="A0A518FJM2"/>
<keyword evidence="1" id="KW-0812">Transmembrane</keyword>
<keyword evidence="1" id="KW-1133">Transmembrane helix</keyword>
<feature type="transmembrane region" description="Helical" evidence="1">
    <location>
        <begin position="111"/>
        <end position="132"/>
    </location>
</feature>
<evidence type="ECO:0000313" key="3">
    <source>
        <dbReference type="Proteomes" id="UP000320839"/>
    </source>
</evidence>
<evidence type="ECO:0000313" key="2">
    <source>
        <dbReference type="EMBL" id="QDV16541.1"/>
    </source>
</evidence>
<sequence>MTIFSILHRQPFTKGRQLKEATIEGVLKAAEEKSLQEYLIERYPMDIHSTWWKAQLGLCSELARDGLLVAEFEEYIDGSPIDLKSYSITMAGRDRLKEIRQNNPLQKTLRWINRTVLALIGATLLWFLNYGLGKVFGD</sequence>
<dbReference type="Proteomes" id="UP000320839">
    <property type="component" value="Chromosome"/>
</dbReference>
<dbReference type="EMBL" id="CP036317">
    <property type="protein sequence ID" value="QDV16541.1"/>
    <property type="molecule type" value="Genomic_DNA"/>
</dbReference>
<protein>
    <submittedName>
        <fullName evidence="2">Uncharacterized protein</fullName>
    </submittedName>
</protein>
<dbReference type="RefSeq" id="WP_145454425.1">
    <property type="nucleotide sequence ID" value="NZ_CP036317.1"/>
</dbReference>
<proteinExistence type="predicted"/>
<gene>
    <name evidence="2" type="ORF">Pan153_11710</name>
</gene>
<evidence type="ECO:0000256" key="1">
    <source>
        <dbReference type="SAM" id="Phobius"/>
    </source>
</evidence>
<organism evidence="2 3">
    <name type="scientific">Gimesia panareensis</name>
    <dbReference type="NCBI Taxonomy" id="2527978"/>
    <lineage>
        <taxon>Bacteria</taxon>
        <taxon>Pseudomonadati</taxon>
        <taxon>Planctomycetota</taxon>
        <taxon>Planctomycetia</taxon>
        <taxon>Planctomycetales</taxon>
        <taxon>Planctomycetaceae</taxon>
        <taxon>Gimesia</taxon>
    </lineage>
</organism>
<reference evidence="2 3" key="1">
    <citation type="submission" date="2019-02" db="EMBL/GenBank/DDBJ databases">
        <title>Deep-cultivation of Planctomycetes and their phenomic and genomic characterization uncovers novel biology.</title>
        <authorList>
            <person name="Wiegand S."/>
            <person name="Jogler M."/>
            <person name="Boedeker C."/>
            <person name="Pinto D."/>
            <person name="Vollmers J."/>
            <person name="Rivas-Marin E."/>
            <person name="Kohn T."/>
            <person name="Peeters S.H."/>
            <person name="Heuer A."/>
            <person name="Rast P."/>
            <person name="Oberbeckmann S."/>
            <person name="Bunk B."/>
            <person name="Jeske O."/>
            <person name="Meyerdierks A."/>
            <person name="Storesund J.E."/>
            <person name="Kallscheuer N."/>
            <person name="Luecker S."/>
            <person name="Lage O.M."/>
            <person name="Pohl T."/>
            <person name="Merkel B.J."/>
            <person name="Hornburger P."/>
            <person name="Mueller R.-W."/>
            <person name="Bruemmer F."/>
            <person name="Labrenz M."/>
            <person name="Spormann A.M."/>
            <person name="Op den Camp H."/>
            <person name="Overmann J."/>
            <person name="Amann R."/>
            <person name="Jetten M.S.M."/>
            <person name="Mascher T."/>
            <person name="Medema M.H."/>
            <person name="Devos D.P."/>
            <person name="Kaster A.-K."/>
            <person name="Ovreas L."/>
            <person name="Rohde M."/>
            <person name="Galperin M.Y."/>
            <person name="Jogler C."/>
        </authorList>
    </citation>
    <scope>NUCLEOTIDE SEQUENCE [LARGE SCALE GENOMIC DNA]</scope>
    <source>
        <strain evidence="2 3">Pan153</strain>
    </source>
</reference>
<accession>A0A518FJM2</accession>
<keyword evidence="1" id="KW-0472">Membrane</keyword>